<dbReference type="Pfam" id="PF13432">
    <property type="entry name" value="TPR_16"/>
    <property type="match status" value="2"/>
</dbReference>
<accession>A0ABQ6A915</accession>
<evidence type="ECO:0000313" key="4">
    <source>
        <dbReference type="Proteomes" id="UP001156641"/>
    </source>
</evidence>
<dbReference type="SUPFAM" id="SSF53448">
    <property type="entry name" value="Nucleotide-diphospho-sugar transferases"/>
    <property type="match status" value="1"/>
</dbReference>
<dbReference type="InterPro" id="IPR019734">
    <property type="entry name" value="TPR_rpt"/>
</dbReference>
<evidence type="ECO:0000256" key="1">
    <source>
        <dbReference type="ARBA" id="ARBA00022679"/>
    </source>
</evidence>
<dbReference type="InterPro" id="IPR051706">
    <property type="entry name" value="Glycosyltransferase_domain"/>
</dbReference>
<keyword evidence="2" id="KW-0802">TPR repeat</keyword>
<dbReference type="InterPro" id="IPR011990">
    <property type="entry name" value="TPR-like_helical_dom_sf"/>
</dbReference>
<sequence length="666" mass="72335">MRELGRLDEAVTAYTAGLTLVPGFVAGYLGLGYCARARGDHVAALRHFQEAALVVPSDPQPLLEIALEQYDIGDFDAALETIAKVLEIHPDHLEALLRTGLTQRQAGRHEAALASFQTAHAAHPNRAEPLVEMAVEERTLGRQLDCDAHLAQAVELDPKNIAAFSRLAEQAMMAAKPGLALDIYQRALAANPAEVTFQLGCLDAFAAMGRIDDAEATAAAMEASHGPLPIILAKRIFLTRLAGDHHGALALARMACAAAPDYFWVWSERLQIELLIGTTAAVEAALAALPVHTLHEQAIFESYRGSFAERGWRLREAATHYENAATLNPENAATQLSLTRIRTLLFDLDQAHGHLRMFCTLNAPATRLQNRSANLSQTHYGQILDDYMLDRELACVLHDLQTLPAPERAAALRGVVRANPDHIGAATCLMVALQQAGIFANRRAGAGPEIPRQILQFWDMEAVPADIAQLMQSWRQNNPDHPVYVFNDMEAKAYLAAGFAPEVLAAYRRAAAPAQKADLFRLAWLAREGGVYADADNRCLKPVSTLVPADAQLVLYQEDLGTLGNDFIAAVPAHPVIVNALGIAVGAMNRGDSDNIWLSTGPGLITRALAQAVEEGPRGEAVLPPGVLVLHRHRLFQAVARNCIAAYKTTPRNWLNSAFTQKEKKL</sequence>
<evidence type="ECO:0008006" key="5">
    <source>
        <dbReference type="Google" id="ProtNLM"/>
    </source>
</evidence>
<keyword evidence="1" id="KW-0808">Transferase</keyword>
<dbReference type="InterPro" id="IPR007577">
    <property type="entry name" value="GlycoTrfase_DXD_sugar-bd_CS"/>
</dbReference>
<organism evidence="3 4">
    <name type="scientific">Acidocella aquatica</name>
    <dbReference type="NCBI Taxonomy" id="1922313"/>
    <lineage>
        <taxon>Bacteria</taxon>
        <taxon>Pseudomonadati</taxon>
        <taxon>Pseudomonadota</taxon>
        <taxon>Alphaproteobacteria</taxon>
        <taxon>Acetobacterales</taxon>
        <taxon>Acidocellaceae</taxon>
        <taxon>Acidocella</taxon>
    </lineage>
</organism>
<gene>
    <name evidence="3" type="ORF">GCM10010909_24960</name>
</gene>
<protein>
    <recommendedName>
        <fullName evidence="5">Tetratricopeptide repeat protein</fullName>
    </recommendedName>
</protein>
<feature type="repeat" description="TPR" evidence="2">
    <location>
        <begin position="59"/>
        <end position="92"/>
    </location>
</feature>
<feature type="repeat" description="TPR" evidence="2">
    <location>
        <begin position="25"/>
        <end position="58"/>
    </location>
</feature>
<evidence type="ECO:0000313" key="3">
    <source>
        <dbReference type="EMBL" id="GLR67815.1"/>
    </source>
</evidence>
<dbReference type="PROSITE" id="PS50005">
    <property type="entry name" value="TPR"/>
    <property type="match status" value="3"/>
</dbReference>
<reference evidence="4" key="1">
    <citation type="journal article" date="2019" name="Int. J. Syst. Evol. Microbiol.">
        <title>The Global Catalogue of Microorganisms (GCM) 10K type strain sequencing project: providing services to taxonomists for standard genome sequencing and annotation.</title>
        <authorList>
            <consortium name="The Broad Institute Genomics Platform"/>
            <consortium name="The Broad Institute Genome Sequencing Center for Infectious Disease"/>
            <person name="Wu L."/>
            <person name="Ma J."/>
        </authorList>
    </citation>
    <scope>NUCLEOTIDE SEQUENCE [LARGE SCALE GENOMIC DNA]</scope>
    <source>
        <strain evidence="4">NBRC 112502</strain>
    </source>
</reference>
<dbReference type="PANTHER" id="PTHR32385:SF15">
    <property type="entry name" value="INOSITOL PHOSPHOCERAMIDE MANNOSYLTRANSFERASE 1"/>
    <property type="match status" value="1"/>
</dbReference>
<evidence type="ECO:0000256" key="2">
    <source>
        <dbReference type="PROSITE-ProRule" id="PRU00339"/>
    </source>
</evidence>
<dbReference type="SUPFAM" id="SSF48452">
    <property type="entry name" value="TPR-like"/>
    <property type="match status" value="1"/>
</dbReference>
<dbReference type="InterPro" id="IPR029044">
    <property type="entry name" value="Nucleotide-diphossugar_trans"/>
</dbReference>
<dbReference type="EMBL" id="BSOS01000067">
    <property type="protein sequence ID" value="GLR67815.1"/>
    <property type="molecule type" value="Genomic_DNA"/>
</dbReference>
<proteinExistence type="predicted"/>
<keyword evidence="4" id="KW-1185">Reference proteome</keyword>
<dbReference type="SMART" id="SM00028">
    <property type="entry name" value="TPR"/>
    <property type="match status" value="6"/>
</dbReference>
<dbReference type="PANTHER" id="PTHR32385">
    <property type="entry name" value="MANNOSYL PHOSPHORYLINOSITOL CERAMIDE SYNTHASE"/>
    <property type="match status" value="1"/>
</dbReference>
<name>A0ABQ6A915_9PROT</name>
<dbReference type="Gene3D" id="1.25.40.10">
    <property type="entry name" value="Tetratricopeptide repeat domain"/>
    <property type="match status" value="2"/>
</dbReference>
<dbReference type="Gene3D" id="3.90.550.20">
    <property type="match status" value="1"/>
</dbReference>
<dbReference type="Proteomes" id="UP001156641">
    <property type="component" value="Unassembled WGS sequence"/>
</dbReference>
<feature type="repeat" description="TPR" evidence="2">
    <location>
        <begin position="93"/>
        <end position="126"/>
    </location>
</feature>
<comment type="caution">
    <text evidence="3">The sequence shown here is derived from an EMBL/GenBank/DDBJ whole genome shotgun (WGS) entry which is preliminary data.</text>
</comment>
<dbReference type="Pfam" id="PF04488">
    <property type="entry name" value="Gly_transf_sug"/>
    <property type="match status" value="1"/>
</dbReference>